<dbReference type="SUPFAM" id="SSF46689">
    <property type="entry name" value="Homeodomain-like"/>
    <property type="match status" value="2"/>
</dbReference>
<evidence type="ECO:0000256" key="1">
    <source>
        <dbReference type="ARBA" id="ARBA00023015"/>
    </source>
</evidence>
<dbReference type="Pfam" id="PF12833">
    <property type="entry name" value="HTH_18"/>
    <property type="match status" value="1"/>
</dbReference>
<accession>A0A8J6MC91</accession>
<evidence type="ECO:0000313" key="6">
    <source>
        <dbReference type="Proteomes" id="UP000607645"/>
    </source>
</evidence>
<keyword evidence="6" id="KW-1185">Reference proteome</keyword>
<protein>
    <submittedName>
        <fullName evidence="5">AraC family transcriptional regulator</fullName>
    </submittedName>
</protein>
<dbReference type="InterPro" id="IPR011256">
    <property type="entry name" value="Reg_factor_effector_dom_sf"/>
</dbReference>
<dbReference type="InterPro" id="IPR010499">
    <property type="entry name" value="AraC_E-bd"/>
</dbReference>
<dbReference type="PANTHER" id="PTHR47504">
    <property type="entry name" value="RIGHT ORIGIN-BINDING PROTEIN"/>
    <property type="match status" value="1"/>
</dbReference>
<name>A0A8J6MC91_9FIRM</name>
<dbReference type="InterPro" id="IPR029441">
    <property type="entry name" value="Cass2"/>
</dbReference>
<dbReference type="AlphaFoldDB" id="A0A8J6MC91"/>
<dbReference type="SMART" id="SM00342">
    <property type="entry name" value="HTH_ARAC"/>
    <property type="match status" value="1"/>
</dbReference>
<dbReference type="EMBL" id="JACOPQ010000004">
    <property type="protein sequence ID" value="MBC5736611.1"/>
    <property type="molecule type" value="Genomic_DNA"/>
</dbReference>
<dbReference type="InterPro" id="IPR009057">
    <property type="entry name" value="Homeodomain-like_sf"/>
</dbReference>
<dbReference type="GO" id="GO:0043565">
    <property type="term" value="F:sequence-specific DNA binding"/>
    <property type="evidence" value="ECO:0007669"/>
    <property type="project" value="InterPro"/>
</dbReference>
<dbReference type="PROSITE" id="PS01124">
    <property type="entry name" value="HTH_ARAC_FAMILY_2"/>
    <property type="match status" value="1"/>
</dbReference>
<comment type="caution">
    <text evidence="5">The sequence shown here is derived from an EMBL/GenBank/DDBJ whole genome shotgun (WGS) entry which is preliminary data.</text>
</comment>
<evidence type="ECO:0000256" key="2">
    <source>
        <dbReference type="ARBA" id="ARBA00023125"/>
    </source>
</evidence>
<keyword evidence="2" id="KW-0238">DNA-binding</keyword>
<keyword evidence="1" id="KW-0805">Transcription regulation</keyword>
<dbReference type="SUPFAM" id="SSF55136">
    <property type="entry name" value="Probable bacterial effector-binding domain"/>
    <property type="match status" value="1"/>
</dbReference>
<dbReference type="GO" id="GO:0003700">
    <property type="term" value="F:DNA-binding transcription factor activity"/>
    <property type="evidence" value="ECO:0007669"/>
    <property type="project" value="InterPro"/>
</dbReference>
<dbReference type="Gene3D" id="3.20.80.10">
    <property type="entry name" value="Regulatory factor, effector binding domain"/>
    <property type="match status" value="1"/>
</dbReference>
<sequence>MKRSDNMEQILAYIDAHPDKNITVGELAALLDYSFYHFCHAFSSYTGVPVAAYLRRRRMAAAARDLLSGKSSVSVAAARGFQTLSGFAKAFRKHYGLSPSEYQKELADERFRIEPEFRSLASFTAVGYRLSPPQGESDVLNAGAYWMGREFAFVSPEDYRRLSGPEPTEIGAWIQPDRNTGELFYFFGPVVQSTDFIPDGLEPLEVESADYAVFPVPPGNGNMTLLNENVRRMWKYIFGEWLPQNKNYRTAEGKIDLEVYHSGRTSLYVPVSRL</sequence>
<dbReference type="InterPro" id="IPR018060">
    <property type="entry name" value="HTH_AraC"/>
</dbReference>
<dbReference type="RefSeq" id="WP_155151128.1">
    <property type="nucleotide sequence ID" value="NZ_JACOPQ010000004.1"/>
</dbReference>
<keyword evidence="3" id="KW-0804">Transcription</keyword>
<dbReference type="SMART" id="SM00871">
    <property type="entry name" value="AraC_E_bind"/>
    <property type="match status" value="1"/>
</dbReference>
<gene>
    <name evidence="5" type="ORF">H8S62_06260</name>
</gene>
<proteinExistence type="predicted"/>
<dbReference type="InterPro" id="IPR050959">
    <property type="entry name" value="MarA-like"/>
</dbReference>
<dbReference type="PANTHER" id="PTHR47504:SF5">
    <property type="entry name" value="RIGHT ORIGIN-BINDING PROTEIN"/>
    <property type="match status" value="1"/>
</dbReference>
<evidence type="ECO:0000256" key="3">
    <source>
        <dbReference type="ARBA" id="ARBA00023163"/>
    </source>
</evidence>
<evidence type="ECO:0000259" key="4">
    <source>
        <dbReference type="PROSITE" id="PS01124"/>
    </source>
</evidence>
<dbReference type="Pfam" id="PF14526">
    <property type="entry name" value="Cass2"/>
    <property type="match status" value="1"/>
</dbReference>
<evidence type="ECO:0000313" key="5">
    <source>
        <dbReference type="EMBL" id="MBC5736611.1"/>
    </source>
</evidence>
<dbReference type="Gene3D" id="1.10.10.60">
    <property type="entry name" value="Homeodomain-like"/>
    <property type="match status" value="2"/>
</dbReference>
<reference evidence="5" key="1">
    <citation type="submission" date="2020-08" db="EMBL/GenBank/DDBJ databases">
        <title>Genome public.</title>
        <authorList>
            <person name="Liu C."/>
            <person name="Sun Q."/>
        </authorList>
    </citation>
    <scope>NUCLEOTIDE SEQUENCE</scope>
    <source>
        <strain evidence="5">NSJ-52</strain>
    </source>
</reference>
<dbReference type="Proteomes" id="UP000607645">
    <property type="component" value="Unassembled WGS sequence"/>
</dbReference>
<organism evidence="5 6">
    <name type="scientific">Lawsonibacter faecis</name>
    <dbReference type="NCBI Taxonomy" id="2763052"/>
    <lineage>
        <taxon>Bacteria</taxon>
        <taxon>Bacillati</taxon>
        <taxon>Bacillota</taxon>
        <taxon>Clostridia</taxon>
        <taxon>Eubacteriales</taxon>
        <taxon>Oscillospiraceae</taxon>
        <taxon>Lawsonibacter</taxon>
    </lineage>
</organism>
<feature type="domain" description="HTH araC/xylS-type" evidence="4">
    <location>
        <begin position="8"/>
        <end position="105"/>
    </location>
</feature>